<dbReference type="PROSITE" id="PS51857">
    <property type="entry name" value="CSD_2"/>
    <property type="match status" value="1"/>
</dbReference>
<dbReference type="InterPro" id="IPR012340">
    <property type="entry name" value="NA-bd_OB-fold"/>
</dbReference>
<gene>
    <name evidence="2" type="ORF">ASU31_20185</name>
</gene>
<evidence type="ECO:0000313" key="3">
    <source>
        <dbReference type="Proteomes" id="UP000051950"/>
    </source>
</evidence>
<dbReference type="OrthoDB" id="771375at2"/>
<proteinExistence type="predicted"/>
<dbReference type="GO" id="GO:0003676">
    <property type="term" value="F:nucleic acid binding"/>
    <property type="evidence" value="ECO:0007669"/>
    <property type="project" value="InterPro"/>
</dbReference>
<dbReference type="InterPro" id="IPR002059">
    <property type="entry name" value="CSP_DNA-bd"/>
</dbReference>
<dbReference type="STRING" id="687842.ASU31_20185"/>
<evidence type="ECO:0000259" key="1">
    <source>
        <dbReference type="PROSITE" id="PS51857"/>
    </source>
</evidence>
<comment type="caution">
    <text evidence="2">The sequence shown here is derived from an EMBL/GenBank/DDBJ whole genome shotgun (WGS) entry which is preliminary data.</text>
</comment>
<dbReference type="RefSeq" id="WP_057934067.1">
    <property type="nucleotide sequence ID" value="NZ_LMZQ01000020.1"/>
</dbReference>
<feature type="domain" description="CSD" evidence="1">
    <location>
        <begin position="1"/>
        <end position="62"/>
    </location>
</feature>
<keyword evidence="3" id="KW-1185">Reference proteome</keyword>
<protein>
    <recommendedName>
        <fullName evidence="1">CSD domain-containing protein</fullName>
    </recommendedName>
</protein>
<dbReference type="SUPFAM" id="SSF50249">
    <property type="entry name" value="Nucleic acid-binding proteins"/>
    <property type="match status" value="1"/>
</dbReference>
<accession>A0A0T5VKD0</accession>
<reference evidence="2 3" key="1">
    <citation type="submission" date="2015-11" db="EMBL/GenBank/DDBJ databases">
        <title>Sequence of Pedobacter ginsenosidimutans.</title>
        <authorList>
            <person name="Carson E."/>
            <person name="Keyser V."/>
            <person name="Newman J."/>
            <person name="Miller J."/>
        </authorList>
    </citation>
    <scope>NUCLEOTIDE SEQUENCE [LARGE SCALE GENOMIC DNA]</scope>
    <source>
        <strain evidence="2 3">KACC 14530</strain>
    </source>
</reference>
<name>A0A0T5VKD0_9SPHI</name>
<dbReference type="EMBL" id="LMZQ01000020">
    <property type="protein sequence ID" value="KRT14328.1"/>
    <property type="molecule type" value="Genomic_DNA"/>
</dbReference>
<dbReference type="AlphaFoldDB" id="A0A0T5VKD0"/>
<dbReference type="Proteomes" id="UP000051950">
    <property type="component" value="Unassembled WGS sequence"/>
</dbReference>
<dbReference type="Pfam" id="PF00313">
    <property type="entry name" value="CSD"/>
    <property type="match status" value="1"/>
</dbReference>
<organism evidence="2 3">
    <name type="scientific">Pedobacter ginsenosidimutans</name>
    <dbReference type="NCBI Taxonomy" id="687842"/>
    <lineage>
        <taxon>Bacteria</taxon>
        <taxon>Pseudomonadati</taxon>
        <taxon>Bacteroidota</taxon>
        <taxon>Sphingobacteriia</taxon>
        <taxon>Sphingobacteriales</taxon>
        <taxon>Sphingobacteriaceae</taxon>
        <taxon>Pedobacter</taxon>
    </lineage>
</organism>
<sequence length="65" mass="6959">MRLGTVKFYNTKEGVGSITPSNGGSEVSVFARGVIDPIKPNNIVQFDIEFTKSGIEAIKVMVLSA</sequence>
<dbReference type="Gene3D" id="2.40.50.140">
    <property type="entry name" value="Nucleic acid-binding proteins"/>
    <property type="match status" value="1"/>
</dbReference>
<evidence type="ECO:0000313" key="2">
    <source>
        <dbReference type="EMBL" id="KRT14328.1"/>
    </source>
</evidence>